<dbReference type="InterPro" id="IPR001109">
    <property type="entry name" value="Hydrogenase_HupF/HypC"/>
</dbReference>
<organism evidence="3 4">
    <name type="scientific">Streptosporangium becharense</name>
    <dbReference type="NCBI Taxonomy" id="1816182"/>
    <lineage>
        <taxon>Bacteria</taxon>
        <taxon>Bacillati</taxon>
        <taxon>Actinomycetota</taxon>
        <taxon>Actinomycetes</taxon>
        <taxon>Streptosporangiales</taxon>
        <taxon>Streptosporangiaceae</taxon>
        <taxon>Streptosporangium</taxon>
    </lineage>
</organism>
<protein>
    <submittedName>
        <fullName evidence="3">Hydrogenase maturation factor</fullName>
    </submittedName>
</protein>
<dbReference type="Pfam" id="PF01455">
    <property type="entry name" value="HupF_HypC"/>
    <property type="match status" value="1"/>
</dbReference>
<evidence type="ECO:0000256" key="2">
    <source>
        <dbReference type="SAM" id="MobiDB-lite"/>
    </source>
</evidence>
<name>A0A7W9IJQ1_9ACTN</name>
<feature type="compositionally biased region" description="Gly residues" evidence="2">
    <location>
        <begin position="73"/>
        <end position="85"/>
    </location>
</feature>
<proteinExistence type="inferred from homology"/>
<sequence>MNGPGHCTGDVCVTCSDEALPVTVVRLTERDLAIVDAGGALEEVSVALVDPEVGDTVLVHAKEAIAVVARGGAHGDVCGVGGSRGDGGREGGEKRDRRAGVPADTRPADGGARSARGARGDGDPGARDEHA</sequence>
<feature type="compositionally biased region" description="Low complexity" evidence="2">
    <location>
        <begin position="108"/>
        <end position="117"/>
    </location>
</feature>
<keyword evidence="4" id="KW-1185">Reference proteome</keyword>
<dbReference type="RefSeq" id="WP_184540847.1">
    <property type="nucleotide sequence ID" value="NZ_JACHMP010000001.1"/>
</dbReference>
<dbReference type="EMBL" id="JACHMP010000001">
    <property type="protein sequence ID" value="MBB5822004.1"/>
    <property type="molecule type" value="Genomic_DNA"/>
</dbReference>
<evidence type="ECO:0000256" key="1">
    <source>
        <dbReference type="ARBA" id="ARBA00006018"/>
    </source>
</evidence>
<feature type="region of interest" description="Disordered" evidence="2">
    <location>
        <begin position="73"/>
        <end position="131"/>
    </location>
</feature>
<dbReference type="Proteomes" id="UP000540685">
    <property type="component" value="Unassembled WGS sequence"/>
</dbReference>
<gene>
    <name evidence="3" type="ORF">F4562_005066</name>
</gene>
<evidence type="ECO:0000313" key="3">
    <source>
        <dbReference type="EMBL" id="MBB5822004.1"/>
    </source>
</evidence>
<reference evidence="3 4" key="1">
    <citation type="submission" date="2020-08" db="EMBL/GenBank/DDBJ databases">
        <title>Sequencing the genomes of 1000 actinobacteria strains.</title>
        <authorList>
            <person name="Klenk H.-P."/>
        </authorList>
    </citation>
    <scope>NUCLEOTIDE SEQUENCE [LARGE SCALE GENOMIC DNA]</scope>
    <source>
        <strain evidence="3 4">DSM 46887</strain>
    </source>
</reference>
<accession>A0A7W9IJQ1</accession>
<feature type="compositionally biased region" description="Basic and acidic residues" evidence="2">
    <location>
        <begin position="86"/>
        <end position="99"/>
    </location>
</feature>
<dbReference type="SUPFAM" id="SSF159127">
    <property type="entry name" value="HupF/HypC-like"/>
    <property type="match status" value="1"/>
</dbReference>
<feature type="compositionally biased region" description="Basic and acidic residues" evidence="2">
    <location>
        <begin position="118"/>
        <end position="131"/>
    </location>
</feature>
<dbReference type="Gene3D" id="2.30.30.140">
    <property type="match status" value="1"/>
</dbReference>
<evidence type="ECO:0000313" key="4">
    <source>
        <dbReference type="Proteomes" id="UP000540685"/>
    </source>
</evidence>
<comment type="caution">
    <text evidence="3">The sequence shown here is derived from an EMBL/GenBank/DDBJ whole genome shotgun (WGS) entry which is preliminary data.</text>
</comment>
<dbReference type="AlphaFoldDB" id="A0A7W9IJQ1"/>
<comment type="similarity">
    <text evidence="1">Belongs to the HupF/HypC family.</text>
</comment>